<dbReference type="GeneID" id="77728419"/>
<name>A0AA38GZK1_9TREE</name>
<dbReference type="CDD" id="cd16841">
    <property type="entry name" value="RraA_family"/>
    <property type="match status" value="1"/>
</dbReference>
<evidence type="ECO:0000313" key="2">
    <source>
        <dbReference type="EMBL" id="KAI9631773.1"/>
    </source>
</evidence>
<protein>
    <submittedName>
        <fullName evidence="2">Ribonuclease E inhibitor RraA/Dimethylmenaquinone methyltransferase</fullName>
    </submittedName>
</protein>
<proteinExistence type="predicted"/>
<dbReference type="InterPro" id="IPR036704">
    <property type="entry name" value="RraA/RraA-like_sf"/>
</dbReference>
<dbReference type="Proteomes" id="UP001164286">
    <property type="component" value="Unassembled WGS sequence"/>
</dbReference>
<dbReference type="AlphaFoldDB" id="A0AA38GZK1"/>
<dbReference type="InterPro" id="IPR005493">
    <property type="entry name" value="RraA/RraA-like"/>
</dbReference>
<reference evidence="2" key="1">
    <citation type="journal article" date="2022" name="G3 (Bethesda)">
        <title>High quality genome of the basidiomycete yeast Dioszegia hungarica PDD-24b-2 isolated from cloud water.</title>
        <authorList>
            <person name="Jarrige D."/>
            <person name="Haridas S."/>
            <person name="Bleykasten-Grosshans C."/>
            <person name="Joly M."/>
            <person name="Nadalig T."/>
            <person name="Sancelme M."/>
            <person name="Vuilleumier S."/>
            <person name="Grigoriev I.V."/>
            <person name="Amato P."/>
            <person name="Bringel F."/>
        </authorList>
    </citation>
    <scope>NUCLEOTIDE SEQUENCE</scope>
    <source>
        <strain evidence="2">PDD-24b-2</strain>
    </source>
</reference>
<keyword evidence="3" id="KW-1185">Reference proteome</keyword>
<dbReference type="EMBL" id="JAKWFO010000016">
    <property type="protein sequence ID" value="KAI9631773.1"/>
    <property type="molecule type" value="Genomic_DNA"/>
</dbReference>
<comment type="caution">
    <text evidence="2">The sequence shown here is derived from an EMBL/GenBank/DDBJ whole genome shotgun (WGS) entry which is preliminary data.</text>
</comment>
<keyword evidence="1" id="KW-0460">Magnesium</keyword>
<sequence>MAAPTIIDELADFSACDCSDALVKLGVAGGGFLPGPSMWSPQRQEGTTKVIGRAYTVRYALLSSAEDKVPVHYIDTIPQGAAVVISAPSTIPNAVYGGLMSTRAQASGAAGTIVHGRVRDLHEHRALGYPVFASDVGTVSPYENAKVVAVNQKLELVSEYGTTIVEPGDIVVADIDGVVVIPRSVEDQIIPLMIRQTQADAKVAESIKAGMTFVEASKKHRV</sequence>
<dbReference type="PANTHER" id="PTHR33254">
    <property type="entry name" value="4-HYDROXY-4-METHYL-2-OXOGLUTARATE ALDOLASE 3-RELATED"/>
    <property type="match status" value="1"/>
</dbReference>
<dbReference type="GO" id="GO:0047443">
    <property type="term" value="F:4-hydroxy-4-methyl-2-oxoglutarate aldolase activity"/>
    <property type="evidence" value="ECO:0007669"/>
    <property type="project" value="TreeGrafter"/>
</dbReference>
<feature type="binding site" evidence="1">
    <location>
        <begin position="97"/>
        <end position="100"/>
    </location>
    <ligand>
        <name>substrate</name>
    </ligand>
</feature>
<accession>A0AA38GZK1</accession>
<dbReference type="Gene3D" id="3.50.30.40">
    <property type="entry name" value="Ribonuclease E inhibitor RraA/RraA-like"/>
    <property type="match status" value="1"/>
</dbReference>
<feature type="binding site" evidence="1">
    <location>
        <position position="119"/>
    </location>
    <ligand>
        <name>substrate</name>
    </ligand>
</feature>
<dbReference type="PANTHER" id="PTHR33254:SF28">
    <property type="entry name" value="4-HYDROXY-4-METHYL-2-OXOGLUTARATE ALDOLASE"/>
    <property type="match status" value="1"/>
</dbReference>
<evidence type="ECO:0000256" key="1">
    <source>
        <dbReference type="PIRSR" id="PIRSR605493-1"/>
    </source>
</evidence>
<dbReference type="RefSeq" id="XP_052941550.1">
    <property type="nucleotide sequence ID" value="XM_053089214.1"/>
</dbReference>
<dbReference type="GO" id="GO:0008948">
    <property type="term" value="F:oxaloacetate decarboxylase activity"/>
    <property type="evidence" value="ECO:0007669"/>
    <property type="project" value="TreeGrafter"/>
</dbReference>
<dbReference type="Pfam" id="PF03737">
    <property type="entry name" value="RraA-like"/>
    <property type="match status" value="1"/>
</dbReference>
<feature type="binding site" evidence="1">
    <location>
        <position position="120"/>
    </location>
    <ligand>
        <name>Mg(2+)</name>
        <dbReference type="ChEBI" id="CHEBI:18420"/>
    </ligand>
</feature>
<dbReference type="GO" id="GO:0046872">
    <property type="term" value="F:metal ion binding"/>
    <property type="evidence" value="ECO:0007669"/>
    <property type="project" value="UniProtKB-KW"/>
</dbReference>
<comment type="cofactor">
    <cofactor evidence="1">
        <name>Mg(2+)</name>
        <dbReference type="ChEBI" id="CHEBI:18420"/>
    </cofactor>
</comment>
<keyword evidence="1" id="KW-0479">Metal-binding</keyword>
<dbReference type="SUPFAM" id="SSF89562">
    <property type="entry name" value="RraA-like"/>
    <property type="match status" value="1"/>
</dbReference>
<organism evidence="2 3">
    <name type="scientific">Dioszegia hungarica</name>
    <dbReference type="NCBI Taxonomy" id="4972"/>
    <lineage>
        <taxon>Eukaryota</taxon>
        <taxon>Fungi</taxon>
        <taxon>Dikarya</taxon>
        <taxon>Basidiomycota</taxon>
        <taxon>Agaricomycotina</taxon>
        <taxon>Tremellomycetes</taxon>
        <taxon>Tremellales</taxon>
        <taxon>Bulleribasidiaceae</taxon>
        <taxon>Dioszegia</taxon>
    </lineage>
</organism>
<gene>
    <name evidence="2" type="ORF">MKK02DRAFT_35593</name>
</gene>
<evidence type="ECO:0000313" key="3">
    <source>
        <dbReference type="Proteomes" id="UP001164286"/>
    </source>
</evidence>